<name>A0AAD7C4V5_9AGAR</name>
<dbReference type="AlphaFoldDB" id="A0AAD7C4V5"/>
<reference evidence="2" key="1">
    <citation type="submission" date="2023-03" db="EMBL/GenBank/DDBJ databases">
        <title>Massive genome expansion in bonnet fungi (Mycena s.s.) driven by repeated elements and novel gene families across ecological guilds.</title>
        <authorList>
            <consortium name="Lawrence Berkeley National Laboratory"/>
            <person name="Harder C.B."/>
            <person name="Miyauchi S."/>
            <person name="Viragh M."/>
            <person name="Kuo A."/>
            <person name="Thoen E."/>
            <person name="Andreopoulos B."/>
            <person name="Lu D."/>
            <person name="Skrede I."/>
            <person name="Drula E."/>
            <person name="Henrissat B."/>
            <person name="Morin E."/>
            <person name="Kohler A."/>
            <person name="Barry K."/>
            <person name="LaButti K."/>
            <person name="Morin E."/>
            <person name="Salamov A."/>
            <person name="Lipzen A."/>
            <person name="Mereny Z."/>
            <person name="Hegedus B."/>
            <person name="Baldrian P."/>
            <person name="Stursova M."/>
            <person name="Weitz H."/>
            <person name="Taylor A."/>
            <person name="Grigoriev I.V."/>
            <person name="Nagy L.G."/>
            <person name="Martin F."/>
            <person name="Kauserud H."/>
        </authorList>
    </citation>
    <scope>NUCLEOTIDE SEQUENCE</scope>
    <source>
        <strain evidence="2">9284</strain>
    </source>
</reference>
<evidence type="ECO:0000313" key="2">
    <source>
        <dbReference type="EMBL" id="KAJ7638949.1"/>
    </source>
</evidence>
<evidence type="ECO:0000313" key="3">
    <source>
        <dbReference type="Proteomes" id="UP001221142"/>
    </source>
</evidence>
<comment type="caution">
    <text evidence="2">The sequence shown here is derived from an EMBL/GenBank/DDBJ whole genome shotgun (WGS) entry which is preliminary data.</text>
</comment>
<dbReference type="Proteomes" id="UP001221142">
    <property type="component" value="Unassembled WGS sequence"/>
</dbReference>
<feature type="region of interest" description="Disordered" evidence="1">
    <location>
        <begin position="124"/>
        <end position="143"/>
    </location>
</feature>
<evidence type="ECO:0000256" key="1">
    <source>
        <dbReference type="SAM" id="MobiDB-lite"/>
    </source>
</evidence>
<proteinExistence type="predicted"/>
<keyword evidence="3" id="KW-1185">Reference proteome</keyword>
<accession>A0AAD7C4V5</accession>
<sequence>MPKLTASQLEQAQSMGVQVYNLLRLAEIHRVFLAERMEATAEVYAQFETQPPQVQQQITDADLPALLADVENLSQDVLQRVRAMTNCLGLVQYFYRKAASKSQRLLGEVQHIADVLDKEAFAAQTAPAPQAASSPAPPAMSWQHTHPRALLTFPLVSADVAGPQGRPLSAQELHEFRQNSDELRGKKFTFVNDEGEPDAYRVVGTIALEESKPFFYLVFLNEGPEAFTHVEDELFSLLERSFHVE</sequence>
<gene>
    <name evidence="2" type="ORF">FB45DRAFT_417038</name>
</gene>
<organism evidence="2 3">
    <name type="scientific">Roridomyces roridus</name>
    <dbReference type="NCBI Taxonomy" id="1738132"/>
    <lineage>
        <taxon>Eukaryota</taxon>
        <taxon>Fungi</taxon>
        <taxon>Dikarya</taxon>
        <taxon>Basidiomycota</taxon>
        <taxon>Agaricomycotina</taxon>
        <taxon>Agaricomycetes</taxon>
        <taxon>Agaricomycetidae</taxon>
        <taxon>Agaricales</taxon>
        <taxon>Marasmiineae</taxon>
        <taxon>Mycenaceae</taxon>
        <taxon>Roridomyces</taxon>
    </lineage>
</organism>
<dbReference type="EMBL" id="JARKIF010000005">
    <property type="protein sequence ID" value="KAJ7638949.1"/>
    <property type="molecule type" value="Genomic_DNA"/>
</dbReference>
<feature type="compositionally biased region" description="Low complexity" evidence="1">
    <location>
        <begin position="124"/>
        <end position="134"/>
    </location>
</feature>
<protein>
    <submittedName>
        <fullName evidence="2">Uncharacterized protein</fullName>
    </submittedName>
</protein>